<dbReference type="InterPro" id="IPR042184">
    <property type="entry name" value="YqeY/Aim41_N"/>
</dbReference>
<dbReference type="EMBL" id="SHBN01000010">
    <property type="protein sequence ID" value="RZO12233.1"/>
    <property type="molecule type" value="Genomic_DNA"/>
</dbReference>
<organism evidence="1 2">
    <name type="scientific">SAR86 cluster bacterium</name>
    <dbReference type="NCBI Taxonomy" id="2030880"/>
    <lineage>
        <taxon>Bacteria</taxon>
        <taxon>Pseudomonadati</taxon>
        <taxon>Pseudomonadota</taxon>
        <taxon>Gammaproteobacteria</taxon>
        <taxon>SAR86 cluster</taxon>
    </lineage>
</organism>
<dbReference type="Gene3D" id="1.10.10.410">
    <property type="match status" value="1"/>
</dbReference>
<dbReference type="Proteomes" id="UP000319023">
    <property type="component" value="Unassembled WGS sequence"/>
</dbReference>
<dbReference type="SUPFAM" id="SSF89095">
    <property type="entry name" value="GatB/YqeY motif"/>
    <property type="match status" value="1"/>
</dbReference>
<dbReference type="Gene3D" id="1.10.1510.10">
    <property type="entry name" value="Uncharacterised protein YqeY/AIM41 PF09424, N-terminal domain"/>
    <property type="match status" value="1"/>
</dbReference>
<dbReference type="InterPro" id="IPR023168">
    <property type="entry name" value="GatB_Yqey_C_2"/>
</dbReference>
<dbReference type="InterPro" id="IPR003789">
    <property type="entry name" value="Asn/Gln_tRNA_amidoTrase-B-like"/>
</dbReference>
<accession>A0A520LTA5</accession>
<name>A0A520LTA5_9GAMM</name>
<proteinExistence type="predicted"/>
<reference evidence="1 2" key="1">
    <citation type="submission" date="2019-02" db="EMBL/GenBank/DDBJ databases">
        <title>Prokaryotic population dynamics and viral predation in marine succession experiment using metagenomics: the confinement effect.</title>
        <authorList>
            <person name="Haro-Moreno J.M."/>
            <person name="Rodriguez-Valera F."/>
            <person name="Lopez-Perez M."/>
        </authorList>
    </citation>
    <scope>NUCLEOTIDE SEQUENCE [LARGE SCALE GENOMIC DNA]</scope>
    <source>
        <strain evidence="1">MED-G168</strain>
    </source>
</reference>
<dbReference type="GO" id="GO:0016884">
    <property type="term" value="F:carbon-nitrogen ligase activity, with glutamine as amido-N-donor"/>
    <property type="evidence" value="ECO:0007669"/>
    <property type="project" value="InterPro"/>
</dbReference>
<dbReference type="PANTHER" id="PTHR28055">
    <property type="entry name" value="ALTERED INHERITANCE OF MITOCHONDRIA PROTEIN 41, MITOCHONDRIAL"/>
    <property type="match status" value="1"/>
</dbReference>
<dbReference type="PANTHER" id="PTHR28055:SF1">
    <property type="entry name" value="ALTERED INHERITANCE OF MITOCHONDRIA PROTEIN 41, MITOCHONDRIAL"/>
    <property type="match status" value="1"/>
</dbReference>
<dbReference type="Pfam" id="PF09424">
    <property type="entry name" value="YqeY"/>
    <property type="match status" value="1"/>
</dbReference>
<evidence type="ECO:0000313" key="2">
    <source>
        <dbReference type="Proteomes" id="UP000319023"/>
    </source>
</evidence>
<sequence length="147" mass="16475">MSLLDTINQDLKAAMLSKDVVTRDTLRMLISDIKKFEIDERVEADDAKISNLINKNVKQRRDSIEQFKNGGRDDLVATEQSQLDVILKYLPKQLSEEEIQSLIQEGIAAVSAEGMQDMGKLMGHLKPKFEGKADMSVVSKLVKNLLA</sequence>
<comment type="caution">
    <text evidence="1">The sequence shown here is derived from an EMBL/GenBank/DDBJ whole genome shotgun (WGS) entry which is preliminary data.</text>
</comment>
<dbReference type="AlphaFoldDB" id="A0A520LTA5"/>
<protein>
    <submittedName>
        <fullName evidence="1">GatB/YqeY domain-containing protein</fullName>
    </submittedName>
</protein>
<evidence type="ECO:0000313" key="1">
    <source>
        <dbReference type="EMBL" id="RZO12233.1"/>
    </source>
</evidence>
<dbReference type="InterPro" id="IPR019004">
    <property type="entry name" value="YqeY/Aim41"/>
</dbReference>
<gene>
    <name evidence="1" type="ORF">EVB01_00905</name>
</gene>